<dbReference type="Pfam" id="PF13847">
    <property type="entry name" value="Methyltransf_31"/>
    <property type="match status" value="1"/>
</dbReference>
<dbReference type="PANTHER" id="PTHR43861">
    <property type="entry name" value="TRANS-ACONITATE 2-METHYLTRANSFERASE-RELATED"/>
    <property type="match status" value="1"/>
</dbReference>
<dbReference type="Gene3D" id="3.40.50.150">
    <property type="entry name" value="Vaccinia Virus protein VP39"/>
    <property type="match status" value="1"/>
</dbReference>
<dbReference type="AlphaFoldDB" id="A0A2T2YI88"/>
<organism evidence="3 4">
    <name type="scientific">Adhaeribacter arboris</name>
    <dbReference type="NCBI Taxonomy" id="2072846"/>
    <lineage>
        <taxon>Bacteria</taxon>
        <taxon>Pseudomonadati</taxon>
        <taxon>Bacteroidota</taxon>
        <taxon>Cytophagia</taxon>
        <taxon>Cytophagales</taxon>
        <taxon>Hymenobacteraceae</taxon>
        <taxon>Adhaeribacter</taxon>
    </lineage>
</organism>
<protein>
    <submittedName>
        <fullName evidence="3">Methyltransferase type 11</fullName>
    </submittedName>
</protein>
<dbReference type="GO" id="GO:0032259">
    <property type="term" value="P:methylation"/>
    <property type="evidence" value="ECO:0007669"/>
    <property type="project" value="UniProtKB-KW"/>
</dbReference>
<reference evidence="3 4" key="1">
    <citation type="submission" date="2018-03" db="EMBL/GenBank/DDBJ databases">
        <title>Adhaeribacter sp. HMF7605 Genome sequencing and assembly.</title>
        <authorList>
            <person name="Kang H."/>
            <person name="Kang J."/>
            <person name="Cha I."/>
            <person name="Kim H."/>
            <person name="Joh K."/>
        </authorList>
    </citation>
    <scope>NUCLEOTIDE SEQUENCE [LARGE SCALE GENOMIC DNA]</scope>
    <source>
        <strain evidence="3 4">HMF7605</strain>
    </source>
</reference>
<dbReference type="EMBL" id="PYFT01000001">
    <property type="protein sequence ID" value="PSR55236.1"/>
    <property type="molecule type" value="Genomic_DNA"/>
</dbReference>
<dbReference type="InterPro" id="IPR025714">
    <property type="entry name" value="Methyltranfer_dom"/>
</dbReference>
<keyword evidence="4" id="KW-1185">Reference proteome</keyword>
<proteinExistence type="predicted"/>
<keyword evidence="3" id="KW-0808">Transferase</keyword>
<keyword evidence="1" id="KW-1133">Transmembrane helix</keyword>
<gene>
    <name evidence="3" type="ORF">AHMF7605_17840</name>
</gene>
<feature type="domain" description="Methyltransferase" evidence="2">
    <location>
        <begin position="51"/>
        <end position="170"/>
    </location>
</feature>
<feature type="transmembrane region" description="Helical" evidence="1">
    <location>
        <begin position="229"/>
        <end position="251"/>
    </location>
</feature>
<sequence length="270" mass="30951">MQYDPIKRVLGEAFNKTPLLRRFFYHLLDLLLLRTWHVHKELRAWAQGKQSKAISILDAGSGYGQYTYYLSGMSANWQILAVDVKDEQIADSNQFFRQIGRSKVRFAVADLVTFQQPETFDLALSVDVMEHILEDVEVFKNIYASLKKGGMLLISTPSDQGGSDVHDNEESSFIEEHVRDGYNIHEIADKLKIAGFNQVQARYSYGKPGQISWRLSMKYPILLLGKSKVFFLILPFYYLVTFPFCLILNWLDTNGRHASGTGLIVKAWKL</sequence>
<evidence type="ECO:0000259" key="2">
    <source>
        <dbReference type="Pfam" id="PF13847"/>
    </source>
</evidence>
<dbReference type="GO" id="GO:0008168">
    <property type="term" value="F:methyltransferase activity"/>
    <property type="evidence" value="ECO:0007669"/>
    <property type="project" value="UniProtKB-KW"/>
</dbReference>
<dbReference type="OrthoDB" id="1523195at2"/>
<evidence type="ECO:0000313" key="4">
    <source>
        <dbReference type="Proteomes" id="UP000240357"/>
    </source>
</evidence>
<dbReference type="RefSeq" id="WP_106931414.1">
    <property type="nucleotide sequence ID" value="NZ_PYFT01000001.1"/>
</dbReference>
<evidence type="ECO:0000313" key="3">
    <source>
        <dbReference type="EMBL" id="PSR55236.1"/>
    </source>
</evidence>
<accession>A0A2T2YI88</accession>
<dbReference type="SUPFAM" id="SSF53335">
    <property type="entry name" value="S-adenosyl-L-methionine-dependent methyltransferases"/>
    <property type="match status" value="1"/>
</dbReference>
<name>A0A2T2YI88_9BACT</name>
<dbReference type="Proteomes" id="UP000240357">
    <property type="component" value="Unassembled WGS sequence"/>
</dbReference>
<keyword evidence="1" id="KW-0812">Transmembrane</keyword>
<comment type="caution">
    <text evidence="3">The sequence shown here is derived from an EMBL/GenBank/DDBJ whole genome shotgun (WGS) entry which is preliminary data.</text>
</comment>
<dbReference type="CDD" id="cd02440">
    <property type="entry name" value="AdoMet_MTases"/>
    <property type="match status" value="1"/>
</dbReference>
<keyword evidence="1" id="KW-0472">Membrane</keyword>
<keyword evidence="3" id="KW-0489">Methyltransferase</keyword>
<dbReference type="InterPro" id="IPR029063">
    <property type="entry name" value="SAM-dependent_MTases_sf"/>
</dbReference>
<evidence type="ECO:0000256" key="1">
    <source>
        <dbReference type="SAM" id="Phobius"/>
    </source>
</evidence>